<dbReference type="SUPFAM" id="SSF56601">
    <property type="entry name" value="beta-lactamase/transpeptidase-like"/>
    <property type="match status" value="1"/>
</dbReference>
<dbReference type="InterPro" id="IPR019734">
    <property type="entry name" value="TPR_rpt"/>
</dbReference>
<dbReference type="InterPro" id="IPR011990">
    <property type="entry name" value="TPR-like_helical_dom_sf"/>
</dbReference>
<dbReference type="InterPro" id="IPR002818">
    <property type="entry name" value="DJ-1/PfpI"/>
</dbReference>
<accession>A0A7H9AUB2</accession>
<evidence type="ECO:0000256" key="1">
    <source>
        <dbReference type="PROSITE-ProRule" id="PRU00339"/>
    </source>
</evidence>
<dbReference type="InterPro" id="IPR050491">
    <property type="entry name" value="AmpC-like"/>
</dbReference>
<keyword evidence="5" id="KW-0378">Hydrolase</keyword>
<dbReference type="RefSeq" id="WP_179243255.1">
    <property type="nucleotide sequence ID" value="NZ_CP058595.1"/>
</dbReference>
<reference evidence="5 6" key="1">
    <citation type="journal article" date="2006" name="Int. J. Syst. Evol. Microbiol.">
        <title>Costertonia aggregata gen. nov., sp. nov., a mesophilic marine bacterium of the family Flavobacteriaceae, isolated from a mature biofilm.</title>
        <authorList>
            <person name="Kwon K.K."/>
            <person name="Lee Y.K."/>
            <person name="Lee H.K."/>
        </authorList>
    </citation>
    <scope>NUCLEOTIDE SEQUENCE [LARGE SCALE GENOMIC DNA]</scope>
    <source>
        <strain evidence="5 6">KCCM 42265</strain>
    </source>
</reference>
<evidence type="ECO:0000256" key="2">
    <source>
        <dbReference type="SAM" id="SignalP"/>
    </source>
</evidence>
<feature type="signal peptide" evidence="2">
    <location>
        <begin position="1"/>
        <end position="23"/>
    </location>
</feature>
<dbReference type="PANTHER" id="PTHR46825:SF9">
    <property type="entry name" value="BETA-LACTAMASE-RELATED DOMAIN-CONTAINING PROTEIN"/>
    <property type="match status" value="1"/>
</dbReference>
<keyword evidence="6" id="KW-1185">Reference proteome</keyword>
<feature type="domain" description="DJ-1/PfpI" evidence="4">
    <location>
        <begin position="50"/>
        <end position="244"/>
    </location>
</feature>
<feature type="chain" id="PRO_5028919339" evidence="2">
    <location>
        <begin position="24"/>
        <end position="715"/>
    </location>
</feature>
<dbReference type="EMBL" id="CP058595">
    <property type="protein sequence ID" value="QLG46977.1"/>
    <property type="molecule type" value="Genomic_DNA"/>
</dbReference>
<dbReference type="GO" id="GO:0016787">
    <property type="term" value="F:hydrolase activity"/>
    <property type="evidence" value="ECO:0007669"/>
    <property type="project" value="UniProtKB-KW"/>
</dbReference>
<evidence type="ECO:0000313" key="5">
    <source>
        <dbReference type="EMBL" id="QLG46977.1"/>
    </source>
</evidence>
<dbReference type="Gene3D" id="3.40.50.880">
    <property type="match status" value="1"/>
</dbReference>
<organism evidence="5 6">
    <name type="scientific">Costertonia aggregata</name>
    <dbReference type="NCBI Taxonomy" id="343403"/>
    <lineage>
        <taxon>Bacteria</taxon>
        <taxon>Pseudomonadati</taxon>
        <taxon>Bacteroidota</taxon>
        <taxon>Flavobacteriia</taxon>
        <taxon>Flavobacteriales</taxon>
        <taxon>Flavobacteriaceae</taxon>
        <taxon>Costertonia</taxon>
    </lineage>
</organism>
<evidence type="ECO:0000259" key="4">
    <source>
        <dbReference type="Pfam" id="PF01965"/>
    </source>
</evidence>
<proteinExistence type="predicted"/>
<dbReference type="Gene3D" id="3.40.710.10">
    <property type="entry name" value="DD-peptidase/beta-lactamase superfamily"/>
    <property type="match status" value="1"/>
</dbReference>
<dbReference type="PANTHER" id="PTHR46825">
    <property type="entry name" value="D-ALANYL-D-ALANINE-CARBOXYPEPTIDASE/ENDOPEPTIDASE AMPH"/>
    <property type="match status" value="1"/>
</dbReference>
<evidence type="ECO:0000313" key="6">
    <source>
        <dbReference type="Proteomes" id="UP000509302"/>
    </source>
</evidence>
<evidence type="ECO:0000259" key="3">
    <source>
        <dbReference type="Pfam" id="PF00144"/>
    </source>
</evidence>
<dbReference type="Gene3D" id="1.25.40.10">
    <property type="entry name" value="Tetratricopeptide repeat domain"/>
    <property type="match status" value="1"/>
</dbReference>
<dbReference type="Pfam" id="PF01965">
    <property type="entry name" value="DJ-1_PfpI"/>
    <property type="match status" value="1"/>
</dbReference>
<dbReference type="Proteomes" id="UP000509302">
    <property type="component" value="Chromosome"/>
</dbReference>
<dbReference type="InterPro" id="IPR001466">
    <property type="entry name" value="Beta-lactam-related"/>
</dbReference>
<dbReference type="InterPro" id="IPR012338">
    <property type="entry name" value="Beta-lactam/transpept-like"/>
</dbReference>
<dbReference type="KEGG" id="cagg:HYG79_16985"/>
<dbReference type="AlphaFoldDB" id="A0A7H9AUB2"/>
<name>A0A7H9AUB2_9FLAO</name>
<dbReference type="SUPFAM" id="SSF48452">
    <property type="entry name" value="TPR-like"/>
    <property type="match status" value="1"/>
</dbReference>
<dbReference type="CDD" id="cd03141">
    <property type="entry name" value="GATase1_Hsp31_like"/>
    <property type="match status" value="1"/>
</dbReference>
<gene>
    <name evidence="5" type="ORF">HYG79_16985</name>
</gene>
<keyword evidence="2" id="KW-0732">Signal</keyword>
<protein>
    <submittedName>
        <fullName evidence="5">Serine hydrolase</fullName>
    </submittedName>
</protein>
<feature type="domain" description="Beta-lactamase-related" evidence="3">
    <location>
        <begin position="266"/>
        <end position="565"/>
    </location>
</feature>
<sequence length="715" mass="81166">MRKITFLLLILPILMGFKNSRKAQDKILFIVSNQHTYGNTNLNTANHFSEIVLAYDVFEKKGYKVDFVSPEGGAIPVGYIKTSDSIQKKYLYDADFMNLLKTTLKPEVINPEDYKAVYYVGGGAAMFGVPDNKAIQAITMSIYNNNGVVSAVCHGTAGIVDLKTDDGSYLVNGKKANGFPDKFENQSADYYKTFPFSIEEAITRNGGKFMYSKKGWDNHYIVDGRLVTGQDPSASKTVAEKVVELLEKQNKQFIGLKENVDLKSKVDNYVNKIMEEFDIKGTAVAILKDNQVIHKAYYGKANIAYDIPVSNTSIFKTHSLTKLFVSVAVFKLIQNKKINLEDAIGEFLPDLPLNWKSIQIKHLLSHSSGLPTMPVSRNLTELEAQEIIFNKNIQTSPGKEYHYNRTNLWLLKQLIEKVSKRKFQDLIVENQFNGNDTGISFSGDILDIVPNRVTEYYPNKNYEPKIFDFYLPDYLLSAGGLNITLDTYIKWDQQFNVGSLLNQKNKTIMTTPFPYKDGSSFFSYGWRIEYLNKIKTIGFSGGGISVFKKIPSKNMTIIFLSNGYRYDPYIERVSNNLLGIVDETLRNTENLASEELEIAINKKNYKNVQILLNRLKDDKDYSMIDFEMIINEIGYSFLNAIQPRLNEAIEVFKLNTRNYPKSWNAFDSLAEAFGIKGDIKNAKINYEKALELTPKGNAANIERITNLIKNLKKSN</sequence>
<dbReference type="InterPro" id="IPR029062">
    <property type="entry name" value="Class_I_gatase-like"/>
</dbReference>
<feature type="repeat" description="TPR" evidence="1">
    <location>
        <begin position="663"/>
        <end position="696"/>
    </location>
</feature>
<dbReference type="SUPFAM" id="SSF52317">
    <property type="entry name" value="Class I glutamine amidotransferase-like"/>
    <property type="match status" value="1"/>
</dbReference>
<dbReference type="PROSITE" id="PS50005">
    <property type="entry name" value="TPR"/>
    <property type="match status" value="1"/>
</dbReference>
<keyword evidence="1" id="KW-0802">TPR repeat</keyword>
<dbReference type="Pfam" id="PF00144">
    <property type="entry name" value="Beta-lactamase"/>
    <property type="match status" value="1"/>
</dbReference>